<dbReference type="GO" id="GO:0016579">
    <property type="term" value="P:protein deubiquitination"/>
    <property type="evidence" value="ECO:0007669"/>
    <property type="project" value="InterPro"/>
</dbReference>
<dbReference type="Proteomes" id="UP000053780">
    <property type="component" value="Unassembled WGS sequence"/>
</dbReference>
<dbReference type="OrthoDB" id="289038at2759"/>
<evidence type="ECO:0000313" key="2">
    <source>
        <dbReference type="EMBL" id="EQB60233.1"/>
    </source>
</evidence>
<feature type="domain" description="USP" evidence="1">
    <location>
        <begin position="1"/>
        <end position="215"/>
    </location>
</feature>
<dbReference type="InterPro" id="IPR001394">
    <property type="entry name" value="Peptidase_C19_UCH"/>
</dbReference>
<accession>T0L6C2</accession>
<dbReference type="PROSITE" id="PS00973">
    <property type="entry name" value="USP_2"/>
    <property type="match status" value="1"/>
</dbReference>
<dbReference type="GO" id="GO:0004843">
    <property type="term" value="F:cysteine-type deubiquitinase activity"/>
    <property type="evidence" value="ECO:0007669"/>
    <property type="project" value="InterPro"/>
</dbReference>
<dbReference type="HOGENOM" id="CLU_1283584_0_0_1"/>
<keyword evidence="2" id="KW-0378">Hydrolase</keyword>
<dbReference type="InterPro" id="IPR038765">
    <property type="entry name" value="Papain-like_cys_pep_sf"/>
</dbReference>
<dbReference type="InterPro" id="IPR028889">
    <property type="entry name" value="USP"/>
</dbReference>
<dbReference type="AlphaFoldDB" id="T0L6C2"/>
<dbReference type="InterPro" id="IPR018200">
    <property type="entry name" value="USP_CS"/>
</dbReference>
<dbReference type="Gene3D" id="3.90.70.10">
    <property type="entry name" value="Cysteine proteinases"/>
    <property type="match status" value="1"/>
</dbReference>
<dbReference type="PROSITE" id="PS50235">
    <property type="entry name" value="USP_3"/>
    <property type="match status" value="1"/>
</dbReference>
<name>T0L6C2_9MICR</name>
<dbReference type="PANTHER" id="PTHR24006">
    <property type="entry name" value="UBIQUITIN CARBOXYL-TERMINAL HYDROLASE"/>
    <property type="match status" value="1"/>
</dbReference>
<gene>
    <name evidence="2" type="ORF">NAPIS_ORF02183</name>
</gene>
<sequence>MSSFNISKLIIFLMKNNKEYMNSEQHDIYLLYLYLFDDALIKNHKKIISKLFINEGENIIECKNCKNTTNIKESFKVLSLDYCLNLIESLNSYFDKEEVKDGWNCQKCANNICFKYVKLYIKSKILVIQIKRFKNVHDKTIKINDDMEIEENIKVCGKNYKLYGFIVHIGKINFGHYISYLVKDNYFIKFDDEMVSKEYKKDVLKKAYLLFFISC</sequence>
<keyword evidence="3" id="KW-1185">Reference proteome</keyword>
<organism evidence="2 3">
    <name type="scientific">Vairimorpha apis BRL 01</name>
    <dbReference type="NCBI Taxonomy" id="1037528"/>
    <lineage>
        <taxon>Eukaryota</taxon>
        <taxon>Fungi</taxon>
        <taxon>Fungi incertae sedis</taxon>
        <taxon>Microsporidia</taxon>
        <taxon>Nosematidae</taxon>
        <taxon>Vairimorpha</taxon>
    </lineage>
</organism>
<reference evidence="2 3" key="1">
    <citation type="journal article" date="2013" name="BMC Genomics">
        <title>Genome sequencing and comparative genomics of honey bee microsporidia, Nosema apis reveal novel insights into host-parasite interactions.</title>
        <authorList>
            <person name="Chen Yp."/>
            <person name="Pettis J.S."/>
            <person name="Zhao Y."/>
            <person name="Liu X."/>
            <person name="Tallon L.J."/>
            <person name="Sadzewicz L.D."/>
            <person name="Li R."/>
            <person name="Zheng H."/>
            <person name="Huang S."/>
            <person name="Zhang X."/>
            <person name="Hamilton M.C."/>
            <person name="Pernal S.F."/>
            <person name="Melathopoulos A.P."/>
            <person name="Yan X."/>
            <person name="Evans J.D."/>
        </authorList>
    </citation>
    <scope>NUCLEOTIDE SEQUENCE [LARGE SCALE GENOMIC DNA]</scope>
    <source>
        <strain evidence="2 3">BRL 01</strain>
    </source>
</reference>
<proteinExistence type="predicted"/>
<evidence type="ECO:0000259" key="1">
    <source>
        <dbReference type="PROSITE" id="PS50235"/>
    </source>
</evidence>
<dbReference type="Pfam" id="PF00443">
    <property type="entry name" value="UCH"/>
    <property type="match status" value="1"/>
</dbReference>
<dbReference type="GO" id="GO:0005829">
    <property type="term" value="C:cytosol"/>
    <property type="evidence" value="ECO:0007669"/>
    <property type="project" value="TreeGrafter"/>
</dbReference>
<dbReference type="SUPFAM" id="SSF54001">
    <property type="entry name" value="Cysteine proteinases"/>
    <property type="match status" value="1"/>
</dbReference>
<evidence type="ECO:0000313" key="3">
    <source>
        <dbReference type="Proteomes" id="UP000053780"/>
    </source>
</evidence>
<dbReference type="EMBL" id="KE647313">
    <property type="protein sequence ID" value="EQB60233.1"/>
    <property type="molecule type" value="Genomic_DNA"/>
</dbReference>
<dbReference type="CDD" id="cd02257">
    <property type="entry name" value="Peptidase_C19"/>
    <property type="match status" value="1"/>
</dbReference>
<protein>
    <submittedName>
        <fullName evidence="2">Ubiquitin c-terminal hydrolase</fullName>
    </submittedName>
</protein>
<dbReference type="VEuPathDB" id="MicrosporidiaDB:NAPIS_ORF02183"/>
<dbReference type="InterPro" id="IPR050164">
    <property type="entry name" value="Peptidase_C19"/>
</dbReference>
<dbReference type="GO" id="GO:0005634">
    <property type="term" value="C:nucleus"/>
    <property type="evidence" value="ECO:0007669"/>
    <property type="project" value="TreeGrafter"/>
</dbReference>